<reference evidence="2" key="1">
    <citation type="submission" date="2024-06" db="EMBL/GenBank/DDBJ databases">
        <title>Caulobacter inopinatus, sp. nov.</title>
        <authorList>
            <person name="Donachie S.P."/>
        </authorList>
    </citation>
    <scope>NUCLEOTIDE SEQUENCE</scope>
    <source>
        <strain evidence="2">73W</strain>
    </source>
</reference>
<evidence type="ECO:0000313" key="2">
    <source>
        <dbReference type="EMBL" id="XDO98304.1"/>
    </source>
</evidence>
<accession>A0AB39KXB1</accession>
<proteinExistence type="predicted"/>
<gene>
    <name evidence="2" type="ORF">ABOZ73_07785</name>
</gene>
<keyword evidence="1" id="KW-0732">Signal</keyword>
<sequence length="342" mass="37711">MRLNRIALLGAALAMGAGALAAREQAPTSPYRIERMGGPIITPSMLGAHGENINGPSLIKAPDWLPNAPGKYLLYFAHHEGDHIRLAYADQLTGPWRIHEGGVLHTRDLSWNTDHIASPDVIVDDERKQIRLYFHTRPLPQDLTPDKPGYQASLAGRKQTSHVAVSTDGLKFQVRPETLGPSYFRVWRWDGAYFALPRAGSPLLRSQDGLTNFVAADKGPFDHNVVFKSIRHVAVANDGDELSVFYSRLGDAPEHIMLAKVKMTSDWRAWKAGEPVSLLRPQTAAEGANLPFTPSRNGKITFPENALRDPAIYREGARTYLLYAVQGERGVSIAELKPATAK</sequence>
<dbReference type="Gene3D" id="2.115.10.20">
    <property type="entry name" value="Glycosyl hydrolase domain, family 43"/>
    <property type="match status" value="1"/>
</dbReference>
<dbReference type="RefSeq" id="WP_369062097.1">
    <property type="nucleotide sequence ID" value="NZ_CP158375.1"/>
</dbReference>
<protein>
    <submittedName>
        <fullName evidence="2">Uncharacterized protein</fullName>
    </submittedName>
</protein>
<dbReference type="EMBL" id="CP158375">
    <property type="protein sequence ID" value="XDO98304.1"/>
    <property type="molecule type" value="Genomic_DNA"/>
</dbReference>
<dbReference type="AlphaFoldDB" id="A0AB39KXB1"/>
<name>A0AB39KXB1_9CAUL</name>
<organism evidence="2">
    <name type="scientific">Caulobacter sp. 73W</name>
    <dbReference type="NCBI Taxonomy" id="3161137"/>
    <lineage>
        <taxon>Bacteria</taxon>
        <taxon>Pseudomonadati</taxon>
        <taxon>Pseudomonadota</taxon>
        <taxon>Alphaproteobacteria</taxon>
        <taxon>Caulobacterales</taxon>
        <taxon>Caulobacteraceae</taxon>
        <taxon>Caulobacter</taxon>
    </lineage>
</organism>
<dbReference type="InterPro" id="IPR023296">
    <property type="entry name" value="Glyco_hydro_beta-prop_sf"/>
</dbReference>
<feature type="signal peptide" evidence="1">
    <location>
        <begin position="1"/>
        <end position="21"/>
    </location>
</feature>
<dbReference type="SUPFAM" id="SSF75005">
    <property type="entry name" value="Arabinanase/levansucrase/invertase"/>
    <property type="match status" value="1"/>
</dbReference>
<feature type="chain" id="PRO_5044272516" evidence="1">
    <location>
        <begin position="22"/>
        <end position="342"/>
    </location>
</feature>
<evidence type="ECO:0000256" key="1">
    <source>
        <dbReference type="SAM" id="SignalP"/>
    </source>
</evidence>